<comment type="subcellular location">
    <subcellularLocation>
        <location evidence="9">Nucleus</location>
    </subcellularLocation>
    <subcellularLocation>
        <location evidence="9">Chromosome</location>
    </subcellularLocation>
</comment>
<name>A0A7J7F608_DICBM</name>
<comment type="function">
    <text evidence="9">Component of the FACT complex, a general chromatin factor that acts to reorganize nucleosomes. The FACT complex is involved in multiple processes that require DNA as a template such as mRNA elongation, DNA replication and DNA repair. During transcription elongation the FACT complex acts as a histone chaperone that both destabilizes and restores nucleosomal structure. It facilitates the passage of RNA polymerase II and transcription by promoting the dissociation of one histone H2A-H2B dimer from the nucleosome, then subsequently promotes the reestablishment of the nucleosome following the passage of RNA polymerase II.</text>
</comment>
<dbReference type="SUPFAM" id="SSF50729">
    <property type="entry name" value="PH domain-like"/>
    <property type="match status" value="1"/>
</dbReference>
<comment type="similarity">
    <text evidence="1 9">Belongs to the SSRP1 family.</text>
</comment>
<dbReference type="InterPro" id="IPR050454">
    <property type="entry name" value="RTT106/SSRP1_HistChap/FACT"/>
</dbReference>
<keyword evidence="5 9" id="KW-0805">Transcription regulation</keyword>
<dbReference type="CDD" id="cd13230">
    <property type="entry name" value="PH1_SSRP1-like"/>
    <property type="match status" value="1"/>
</dbReference>
<keyword evidence="6 9" id="KW-0804">Transcription</keyword>
<evidence type="ECO:0000259" key="11">
    <source>
        <dbReference type="Pfam" id="PF03531"/>
    </source>
</evidence>
<dbReference type="InterPro" id="IPR024954">
    <property type="entry name" value="SSRP1_DD"/>
</dbReference>
<accession>A0A7J7F608</accession>
<evidence type="ECO:0000256" key="7">
    <source>
        <dbReference type="ARBA" id="ARBA00023204"/>
    </source>
</evidence>
<dbReference type="Proteomes" id="UP000551758">
    <property type="component" value="Unassembled WGS sequence"/>
</dbReference>
<dbReference type="Pfam" id="PF21103">
    <property type="entry name" value="PH1_SSRP1-like"/>
    <property type="match status" value="1"/>
</dbReference>
<dbReference type="Pfam" id="PF03531">
    <property type="entry name" value="SSrecog"/>
    <property type="match status" value="1"/>
</dbReference>
<dbReference type="AlphaFoldDB" id="A0A7J7F608"/>
<evidence type="ECO:0000313" key="14">
    <source>
        <dbReference type="Proteomes" id="UP000551758"/>
    </source>
</evidence>
<dbReference type="InterPro" id="IPR000969">
    <property type="entry name" value="SSRP1/POB3"/>
</dbReference>
<dbReference type="EMBL" id="JACDTQ010001259">
    <property type="protein sequence ID" value="KAF5923492.1"/>
    <property type="molecule type" value="Genomic_DNA"/>
</dbReference>
<reference evidence="13 14" key="1">
    <citation type="journal article" date="2020" name="Mol. Biol. Evol.">
        <title>Interspecific Gene Flow and the Evolution of Specialization in Black and White Rhinoceros.</title>
        <authorList>
            <person name="Moodley Y."/>
            <person name="Westbury M.V."/>
            <person name="Russo I.M."/>
            <person name="Gopalakrishnan S."/>
            <person name="Rakotoarivelo A."/>
            <person name="Olsen R.A."/>
            <person name="Prost S."/>
            <person name="Tunstall T."/>
            <person name="Ryder O.A."/>
            <person name="Dalen L."/>
            <person name="Bruford M.W."/>
        </authorList>
    </citation>
    <scope>NUCLEOTIDE SEQUENCE [LARGE SCALE GENOMIC DNA]</scope>
    <source>
        <strain evidence="13">SBR-YM</strain>
        <tissue evidence="13">Skin</tissue>
    </source>
</reference>
<feature type="compositionally biased region" description="Low complexity" evidence="10">
    <location>
        <begin position="239"/>
        <end position="251"/>
    </location>
</feature>
<evidence type="ECO:0000256" key="5">
    <source>
        <dbReference type="ARBA" id="ARBA00023015"/>
    </source>
</evidence>
<evidence type="ECO:0000256" key="8">
    <source>
        <dbReference type="ARBA" id="ARBA00023242"/>
    </source>
</evidence>
<keyword evidence="7 9" id="KW-0234">DNA repair</keyword>
<keyword evidence="4 9" id="KW-0227">DNA damage</keyword>
<dbReference type="Gene3D" id="2.30.29.220">
    <property type="entry name" value="Structure-specific recognition protein (SSRP1)"/>
    <property type="match status" value="1"/>
</dbReference>
<proteinExistence type="inferred from homology"/>
<evidence type="ECO:0000256" key="6">
    <source>
        <dbReference type="ARBA" id="ARBA00023163"/>
    </source>
</evidence>
<feature type="domain" description="FACT complex subunit SSRP1-like first PH" evidence="12">
    <location>
        <begin position="80"/>
        <end position="197"/>
    </location>
</feature>
<keyword evidence="2 9" id="KW-0158">Chromosome</keyword>
<organism evidence="13 14">
    <name type="scientific">Diceros bicornis minor</name>
    <name type="common">South-central black rhinoceros</name>
    <dbReference type="NCBI Taxonomy" id="77932"/>
    <lineage>
        <taxon>Eukaryota</taxon>
        <taxon>Metazoa</taxon>
        <taxon>Chordata</taxon>
        <taxon>Craniata</taxon>
        <taxon>Vertebrata</taxon>
        <taxon>Euteleostomi</taxon>
        <taxon>Mammalia</taxon>
        <taxon>Eutheria</taxon>
        <taxon>Laurasiatheria</taxon>
        <taxon>Perissodactyla</taxon>
        <taxon>Rhinocerotidae</taxon>
        <taxon>Diceros</taxon>
    </lineage>
</organism>
<sequence>MENIISVKCWNWGTVKFDGLLFSFDTEDQPAFEIPLRNMSQCTTGKNEVTLEFHQNVDVHFYVPPALADVVDQVEAFAHYMRSKTNIWIYTTFLHLHGKTFDYKIPYTPVPILFSQPPKDQHQIFFVIILDPPIKQDQTLYHFLILLFSKDKDISLPLNKNKEEMEKHFDRQLIKNMLGPLQEMVSQVMKALVNHKITIPGNFQGHLGAQCITCSYKASSDCCTCWSGASSRFTSHPCRSSLTRSPSSTLPMAPPPLAPLTLRPSRALSNLQQHERGV</sequence>
<dbReference type="GO" id="GO:0006260">
    <property type="term" value="P:DNA replication"/>
    <property type="evidence" value="ECO:0007669"/>
    <property type="project" value="UniProtKB-KW"/>
</dbReference>
<dbReference type="GO" id="GO:0031491">
    <property type="term" value="F:nucleosome binding"/>
    <property type="evidence" value="ECO:0007669"/>
    <property type="project" value="TreeGrafter"/>
</dbReference>
<evidence type="ECO:0000313" key="13">
    <source>
        <dbReference type="EMBL" id="KAF5923492.1"/>
    </source>
</evidence>
<protein>
    <recommendedName>
        <fullName evidence="9">FACT complex subunit SSRP1</fullName>
    </recommendedName>
</protein>
<dbReference type="Gene3D" id="2.30.29.150">
    <property type="match status" value="1"/>
</dbReference>
<dbReference type="InterPro" id="IPR048993">
    <property type="entry name" value="SSRP1-like_PH1"/>
</dbReference>
<dbReference type="GO" id="GO:1902275">
    <property type="term" value="P:regulation of chromatin organization"/>
    <property type="evidence" value="ECO:0007669"/>
    <property type="project" value="TreeGrafter"/>
</dbReference>
<evidence type="ECO:0000256" key="2">
    <source>
        <dbReference type="ARBA" id="ARBA00022454"/>
    </source>
</evidence>
<dbReference type="PANTHER" id="PTHR45849:SF1">
    <property type="entry name" value="FACT COMPLEX SUBUNIT SSRP1"/>
    <property type="match status" value="1"/>
</dbReference>
<keyword evidence="3 9" id="KW-0235">DNA replication</keyword>
<evidence type="ECO:0000256" key="1">
    <source>
        <dbReference type="ARBA" id="ARBA00010060"/>
    </source>
</evidence>
<evidence type="ECO:0000256" key="9">
    <source>
        <dbReference type="RuleBase" id="RU364013"/>
    </source>
</evidence>
<keyword evidence="8 9" id="KW-0539">Nucleus</keyword>
<feature type="domain" description="SSRP1 dimerization" evidence="11">
    <location>
        <begin position="10"/>
        <end position="59"/>
    </location>
</feature>
<dbReference type="FunFam" id="2.30.29.150:FF:000001">
    <property type="entry name" value="Fact complex subunit ssrp1"/>
    <property type="match status" value="1"/>
</dbReference>
<dbReference type="GO" id="GO:0003677">
    <property type="term" value="F:DNA binding"/>
    <property type="evidence" value="ECO:0007669"/>
    <property type="project" value="InterPro"/>
</dbReference>
<evidence type="ECO:0000256" key="4">
    <source>
        <dbReference type="ARBA" id="ARBA00022763"/>
    </source>
</evidence>
<dbReference type="InterPro" id="IPR038167">
    <property type="entry name" value="SSRP1_sf"/>
</dbReference>
<evidence type="ECO:0000256" key="10">
    <source>
        <dbReference type="SAM" id="MobiDB-lite"/>
    </source>
</evidence>
<comment type="caution">
    <text evidence="13">The sequence shown here is derived from an EMBL/GenBank/DDBJ whole genome shotgun (WGS) entry which is preliminary data.</text>
</comment>
<gene>
    <name evidence="13" type="ORF">HPG69_006663</name>
</gene>
<dbReference type="PANTHER" id="PTHR45849">
    <property type="entry name" value="FACT COMPLEX SUBUNIT SSRP1"/>
    <property type="match status" value="1"/>
</dbReference>
<dbReference type="GO" id="GO:0035101">
    <property type="term" value="C:FACT complex"/>
    <property type="evidence" value="ECO:0007669"/>
    <property type="project" value="TreeGrafter"/>
</dbReference>
<keyword evidence="14" id="KW-1185">Reference proteome</keyword>
<feature type="region of interest" description="Disordered" evidence="10">
    <location>
        <begin position="232"/>
        <end position="262"/>
    </location>
</feature>
<evidence type="ECO:0000256" key="3">
    <source>
        <dbReference type="ARBA" id="ARBA00022705"/>
    </source>
</evidence>
<dbReference type="GO" id="GO:0006281">
    <property type="term" value="P:DNA repair"/>
    <property type="evidence" value="ECO:0007669"/>
    <property type="project" value="UniProtKB-KW"/>
</dbReference>
<dbReference type="PRINTS" id="PR00887">
    <property type="entry name" value="SSRCOGNITION"/>
</dbReference>
<dbReference type="GO" id="GO:0042393">
    <property type="term" value="F:histone binding"/>
    <property type="evidence" value="ECO:0007669"/>
    <property type="project" value="TreeGrafter"/>
</dbReference>
<evidence type="ECO:0000259" key="12">
    <source>
        <dbReference type="Pfam" id="PF21103"/>
    </source>
</evidence>